<dbReference type="InterPro" id="IPR014188">
    <property type="entry name" value="Acrylyl-CoA_reductase_AcuI"/>
</dbReference>
<dbReference type="RefSeq" id="WP_076517802.1">
    <property type="nucleotide sequence ID" value="NZ_FTOH01000012.1"/>
</dbReference>
<organism evidence="2 3">
    <name type="scientific">Thalassolituus maritimus</name>
    <dbReference type="NCBI Taxonomy" id="484498"/>
    <lineage>
        <taxon>Bacteria</taxon>
        <taxon>Pseudomonadati</taxon>
        <taxon>Pseudomonadota</taxon>
        <taxon>Gammaproteobacteria</taxon>
        <taxon>Oceanospirillales</taxon>
        <taxon>Oceanospirillaceae</taxon>
        <taxon>Thalassolituus</taxon>
    </lineage>
</organism>
<dbReference type="SUPFAM" id="SSF51735">
    <property type="entry name" value="NAD(P)-binding Rossmann-fold domains"/>
    <property type="match status" value="1"/>
</dbReference>
<feature type="domain" description="Enoyl reductase (ER)" evidence="1">
    <location>
        <begin position="17"/>
        <end position="325"/>
    </location>
</feature>
<evidence type="ECO:0000259" key="1">
    <source>
        <dbReference type="SMART" id="SM00829"/>
    </source>
</evidence>
<name>A0A1N7Q0Y3_9GAMM</name>
<sequence>MSFLAYRVEEADKKFEASWVEQEDADLPEGDVLIEVAYSSVNYKDALSASGNRGVTKAYPHTPGIDAAGTVLESSDSAFSKGDEVVVFGYDLGMNTNGGYGQHIRVPAAWVLKKPEGISASEAMAWGTAGFTAALSVQKLERAGISPDRGPVLVTGATGGVGSVAVSLLSKLGYSVVALSGKADKNDWLESLGAKRIVSRDDVLSLKGKAMAKPVYQAAVDTVGGDMVSAILPQLMPEGAVTTCGMIAGVKVEASVFPFILRGVSLLGVDSVEIPRADKQAVLDKAAGDWKLESLETMTTEIGRKELPGVLSRIIKGEGVGRYRVNLNKD</sequence>
<dbReference type="OrthoDB" id="9782155at2"/>
<evidence type="ECO:0000313" key="3">
    <source>
        <dbReference type="Proteomes" id="UP000185639"/>
    </source>
</evidence>
<dbReference type="EMBL" id="FTOH01000012">
    <property type="protein sequence ID" value="SIT16339.1"/>
    <property type="molecule type" value="Genomic_DNA"/>
</dbReference>
<evidence type="ECO:0000313" key="2">
    <source>
        <dbReference type="EMBL" id="SIT16339.1"/>
    </source>
</evidence>
<dbReference type="InterPro" id="IPR013149">
    <property type="entry name" value="ADH-like_C"/>
</dbReference>
<dbReference type="STRING" id="484498.SAMN05421686_11287"/>
<dbReference type="InterPro" id="IPR051397">
    <property type="entry name" value="Zn-ADH-like_protein"/>
</dbReference>
<dbReference type="PANTHER" id="PTHR43677:SF1">
    <property type="entry name" value="ACRYLYL-COA REDUCTASE ACUI-RELATED"/>
    <property type="match status" value="1"/>
</dbReference>
<dbReference type="SUPFAM" id="SSF50129">
    <property type="entry name" value="GroES-like"/>
    <property type="match status" value="1"/>
</dbReference>
<dbReference type="InterPro" id="IPR036291">
    <property type="entry name" value="NAD(P)-bd_dom_sf"/>
</dbReference>
<dbReference type="AlphaFoldDB" id="A0A1N7Q0Y3"/>
<dbReference type="Gene3D" id="3.40.50.720">
    <property type="entry name" value="NAD(P)-binding Rossmann-like Domain"/>
    <property type="match status" value="1"/>
</dbReference>
<accession>A0A1N7Q0Y3</accession>
<dbReference type="InterPro" id="IPR013154">
    <property type="entry name" value="ADH-like_N"/>
</dbReference>
<dbReference type="NCBIfam" id="TIGR02823">
    <property type="entry name" value="oxido_YhdH"/>
    <property type="match status" value="1"/>
</dbReference>
<reference evidence="3" key="1">
    <citation type="submission" date="2017-01" db="EMBL/GenBank/DDBJ databases">
        <authorList>
            <person name="Varghese N."/>
            <person name="Submissions S."/>
        </authorList>
    </citation>
    <scope>NUCLEOTIDE SEQUENCE [LARGE SCALE GENOMIC DNA]</scope>
    <source>
        <strain evidence="3">DSM 24913</strain>
    </source>
</reference>
<dbReference type="SMART" id="SM00829">
    <property type="entry name" value="PKS_ER"/>
    <property type="match status" value="1"/>
</dbReference>
<keyword evidence="3" id="KW-1185">Reference proteome</keyword>
<dbReference type="PANTHER" id="PTHR43677">
    <property type="entry name" value="SHORT-CHAIN DEHYDROGENASE/REDUCTASE"/>
    <property type="match status" value="1"/>
</dbReference>
<dbReference type="GO" id="GO:0043957">
    <property type="term" value="F:acryloyl-CoA reductase (NADPH) activity"/>
    <property type="evidence" value="ECO:0007669"/>
    <property type="project" value="TreeGrafter"/>
</dbReference>
<dbReference type="InterPro" id="IPR011032">
    <property type="entry name" value="GroES-like_sf"/>
</dbReference>
<protein>
    <submittedName>
        <fullName evidence="2">Putative quinone oxidoreductase, YhdH/YhfP family</fullName>
    </submittedName>
</protein>
<dbReference type="Pfam" id="PF08240">
    <property type="entry name" value="ADH_N"/>
    <property type="match status" value="1"/>
</dbReference>
<dbReference type="InterPro" id="IPR020843">
    <property type="entry name" value="ER"/>
</dbReference>
<proteinExistence type="predicted"/>
<dbReference type="Proteomes" id="UP000185639">
    <property type="component" value="Unassembled WGS sequence"/>
</dbReference>
<dbReference type="Gene3D" id="3.90.180.10">
    <property type="entry name" value="Medium-chain alcohol dehydrogenases, catalytic domain"/>
    <property type="match status" value="1"/>
</dbReference>
<gene>
    <name evidence="2" type="ORF">SAMN05421686_11287</name>
</gene>
<dbReference type="Pfam" id="PF00107">
    <property type="entry name" value="ADH_zinc_N"/>
    <property type="match status" value="1"/>
</dbReference>
<dbReference type="CDD" id="cd05280">
    <property type="entry name" value="MDR_yhdh_yhfp"/>
    <property type="match status" value="1"/>
</dbReference>